<evidence type="ECO:0000313" key="5">
    <source>
        <dbReference type="EMBL" id="GFO17282.1"/>
    </source>
</evidence>
<dbReference type="AlphaFoldDB" id="A0AAV4BEB3"/>
<feature type="region of interest" description="Disordered" evidence="3">
    <location>
        <begin position="300"/>
        <end position="363"/>
    </location>
</feature>
<accession>A0AAV4BEB3</accession>
<keyword evidence="2" id="KW-0597">Phosphoprotein</keyword>
<dbReference type="SMART" id="SM00462">
    <property type="entry name" value="PTB"/>
    <property type="match status" value="1"/>
</dbReference>
<dbReference type="Proteomes" id="UP000735302">
    <property type="component" value="Unassembled WGS sequence"/>
</dbReference>
<feature type="region of interest" description="Disordered" evidence="3">
    <location>
        <begin position="415"/>
        <end position="468"/>
    </location>
</feature>
<dbReference type="PROSITE" id="PS01179">
    <property type="entry name" value="PID"/>
    <property type="match status" value="1"/>
</dbReference>
<dbReference type="InterPro" id="IPR011993">
    <property type="entry name" value="PH-like_dom_sf"/>
</dbReference>
<evidence type="ECO:0000256" key="3">
    <source>
        <dbReference type="SAM" id="MobiDB-lite"/>
    </source>
</evidence>
<proteinExistence type="predicted"/>
<feature type="region of interest" description="Disordered" evidence="3">
    <location>
        <begin position="479"/>
        <end position="498"/>
    </location>
</feature>
<protein>
    <submittedName>
        <fullName evidence="5">Protein numb</fullName>
    </submittedName>
</protein>
<reference evidence="5 6" key="1">
    <citation type="journal article" date="2021" name="Elife">
        <title>Chloroplast acquisition without the gene transfer in kleptoplastic sea slugs, Plakobranchus ocellatus.</title>
        <authorList>
            <person name="Maeda T."/>
            <person name="Takahashi S."/>
            <person name="Yoshida T."/>
            <person name="Shimamura S."/>
            <person name="Takaki Y."/>
            <person name="Nagai Y."/>
            <person name="Toyoda A."/>
            <person name="Suzuki Y."/>
            <person name="Arimoto A."/>
            <person name="Ishii H."/>
            <person name="Satoh N."/>
            <person name="Nishiyama T."/>
            <person name="Hasebe M."/>
            <person name="Maruyama T."/>
            <person name="Minagawa J."/>
            <person name="Obokata J."/>
            <person name="Shigenobu S."/>
        </authorList>
    </citation>
    <scope>NUCLEOTIDE SEQUENCE [LARGE SCALE GENOMIC DNA]</scope>
</reference>
<feature type="compositionally biased region" description="Polar residues" evidence="3">
    <location>
        <begin position="479"/>
        <end position="491"/>
    </location>
</feature>
<evidence type="ECO:0000313" key="6">
    <source>
        <dbReference type="Proteomes" id="UP000735302"/>
    </source>
</evidence>
<dbReference type="Gene3D" id="2.30.29.30">
    <property type="entry name" value="Pleckstrin-homology domain (PH domain)/Phosphotyrosine-binding domain (PTB)"/>
    <property type="match status" value="1"/>
</dbReference>
<feature type="region of interest" description="Disordered" evidence="3">
    <location>
        <begin position="221"/>
        <end position="246"/>
    </location>
</feature>
<dbReference type="InterPro" id="IPR016698">
    <property type="entry name" value="Numb/numb-like"/>
</dbReference>
<dbReference type="InterPro" id="IPR006020">
    <property type="entry name" value="PTB/PI_dom"/>
</dbReference>
<feature type="compositionally biased region" description="Polar residues" evidence="3">
    <location>
        <begin position="276"/>
        <end position="285"/>
    </location>
</feature>
<feature type="region of interest" description="Disordered" evidence="3">
    <location>
        <begin position="262"/>
        <end position="285"/>
    </location>
</feature>
<organism evidence="5 6">
    <name type="scientific">Plakobranchus ocellatus</name>
    <dbReference type="NCBI Taxonomy" id="259542"/>
    <lineage>
        <taxon>Eukaryota</taxon>
        <taxon>Metazoa</taxon>
        <taxon>Spiralia</taxon>
        <taxon>Lophotrochozoa</taxon>
        <taxon>Mollusca</taxon>
        <taxon>Gastropoda</taxon>
        <taxon>Heterobranchia</taxon>
        <taxon>Euthyneura</taxon>
        <taxon>Panpulmonata</taxon>
        <taxon>Sacoglossa</taxon>
        <taxon>Placobranchoidea</taxon>
        <taxon>Plakobranchidae</taxon>
        <taxon>Plakobranchus</taxon>
    </lineage>
</organism>
<keyword evidence="6" id="KW-1185">Reference proteome</keyword>
<feature type="compositionally biased region" description="Polar residues" evidence="3">
    <location>
        <begin position="300"/>
        <end position="321"/>
    </location>
</feature>
<dbReference type="PANTHER" id="PTHR47368:SF2">
    <property type="entry name" value="PID DOMAIN-CONTAINING PROTEIN"/>
    <property type="match status" value="1"/>
</dbReference>
<dbReference type="EMBL" id="BLXT01004769">
    <property type="protein sequence ID" value="GFO17282.1"/>
    <property type="molecule type" value="Genomic_DNA"/>
</dbReference>
<evidence type="ECO:0000256" key="1">
    <source>
        <dbReference type="ARBA" id="ARBA00022473"/>
    </source>
</evidence>
<sequence>MKSGFYCHLNSARITPILGRQCKGKYQRAVLYVTGDALRVVDEISKSMIVDQTIEKVSFCAPDRNHEKGFAYICRDGTTRRWMCHGFLAVKESGERLSHAVGCAFAICLEKKQKREKETGVTVSYNQSRTSFERTGSFRQTTLTERIVDPQSAILAEPVPVRSASNPYAVQRPHATANLLERQGSFRGFEKLQETSSPFKRTLSLRLNELPSTLQRQNAVLESPLQNGNGAVGGTIPEVSQEKEDSIAEMCQQLTQGLSALTGTDPFTDAPRAPQLTHQASLPTSSFANHAQINQAMLTRQHTSPASQTLQPIVPTSTNPWGSIPQQPQPQQHPQGGFASHGWPTSQPHTHHAGASGSYNNPFTSVSSHGPLLNGGQPTVAGFASSTASGQNALATHGRSHSIDTGEMTGLHWQQHGTAPRHNVSSTSHNGTSSSTASSGSASASSNPWPTSAPRVPSSSAQGPGVDPFDVAWAAKSVNTQSPNPFSSKSVKQFEVQL</sequence>
<dbReference type="SUPFAM" id="SSF50729">
    <property type="entry name" value="PH domain-like"/>
    <property type="match status" value="1"/>
</dbReference>
<feature type="compositionally biased region" description="Low complexity" evidence="3">
    <location>
        <begin position="425"/>
        <end position="447"/>
    </location>
</feature>
<dbReference type="PANTHER" id="PTHR47368">
    <property type="entry name" value="NUMB"/>
    <property type="match status" value="1"/>
</dbReference>
<dbReference type="Pfam" id="PF00640">
    <property type="entry name" value="PID"/>
    <property type="match status" value="1"/>
</dbReference>
<dbReference type="InterPro" id="IPR010449">
    <property type="entry name" value="Numb_domain"/>
</dbReference>
<keyword evidence="1" id="KW-0217">Developmental protein</keyword>
<comment type="caution">
    <text evidence="5">The sequence shown here is derived from an EMBL/GenBank/DDBJ whole genome shotgun (WGS) entry which is preliminary data.</text>
</comment>
<feature type="compositionally biased region" description="Low complexity" evidence="3">
    <location>
        <begin position="325"/>
        <end position="335"/>
    </location>
</feature>
<name>A0AAV4BEB3_9GAST</name>
<gene>
    <name evidence="5" type="ORF">PoB_004378700</name>
</gene>
<evidence type="ECO:0000259" key="4">
    <source>
        <dbReference type="PROSITE" id="PS01179"/>
    </source>
</evidence>
<dbReference type="GO" id="GO:0005737">
    <property type="term" value="C:cytoplasm"/>
    <property type="evidence" value="ECO:0007669"/>
    <property type="project" value="TreeGrafter"/>
</dbReference>
<feature type="domain" description="PID" evidence="4">
    <location>
        <begin position="31"/>
        <end position="116"/>
    </location>
</feature>
<dbReference type="Pfam" id="PF06311">
    <property type="entry name" value="NumbF"/>
    <property type="match status" value="1"/>
</dbReference>
<evidence type="ECO:0000256" key="2">
    <source>
        <dbReference type="ARBA" id="ARBA00022553"/>
    </source>
</evidence>